<evidence type="ECO:0000313" key="2">
    <source>
        <dbReference type="Proteomes" id="UP000008541"/>
    </source>
</evidence>
<accession>B1IL28</accession>
<name>B1IL28_CLOBK</name>
<dbReference type="RefSeq" id="WP_003405533.1">
    <property type="nucleotide sequence ID" value="NC_010516.1"/>
</dbReference>
<dbReference type="EMBL" id="CP000939">
    <property type="protein sequence ID" value="ACA45600.1"/>
    <property type="molecule type" value="Genomic_DNA"/>
</dbReference>
<dbReference type="Proteomes" id="UP000008541">
    <property type="component" value="Chromosome"/>
</dbReference>
<dbReference type="KEGG" id="cbb:CLD_1696"/>
<reference evidence="1 2" key="1">
    <citation type="journal article" date="2007" name="PLoS ONE">
        <title>Analysis of the neurotoxin complex genes in Clostridium botulinum A1-A4 and B1 strains: BoNT/A3, /Ba4 and /B1 clusters are located within plasmids.</title>
        <authorList>
            <person name="Smith T.J."/>
            <person name="Hill K.K."/>
            <person name="Foley B.T."/>
            <person name="Detter J.C."/>
            <person name="Munk A.C."/>
            <person name="Bruce D.C."/>
            <person name="Doggett N.A."/>
            <person name="Smith L.A."/>
            <person name="Marks J.D."/>
            <person name="Xie G."/>
            <person name="Brettin T.S."/>
        </authorList>
    </citation>
    <scope>NUCLEOTIDE SEQUENCE [LARGE SCALE GENOMIC DNA]</scope>
    <source>
        <strain evidence="2">Okra / Type B1</strain>
    </source>
</reference>
<protein>
    <submittedName>
        <fullName evidence="1">Uncharacterized protein</fullName>
    </submittedName>
</protein>
<organism evidence="1 2">
    <name type="scientific">Clostridium botulinum (strain Okra / Type B1)</name>
    <dbReference type="NCBI Taxonomy" id="498213"/>
    <lineage>
        <taxon>Bacteria</taxon>
        <taxon>Bacillati</taxon>
        <taxon>Bacillota</taxon>
        <taxon>Clostridia</taxon>
        <taxon>Eubacteriales</taxon>
        <taxon>Clostridiaceae</taxon>
        <taxon>Clostridium</taxon>
    </lineage>
</organism>
<evidence type="ECO:0000313" key="1">
    <source>
        <dbReference type="EMBL" id="ACA45600.1"/>
    </source>
</evidence>
<gene>
    <name evidence="1" type="ordered locus">CLD_1696</name>
</gene>
<sequence>MIEYLQKNPNIAISIFSLITSIFALSFSQKTAKLNSYNQKGCYNIFLIPRGFFAKLMKKYDFTVKIYNSVTSKVIPFDYKLVISPKIGGIYEAQMFSTFDDESSLGINKTLPNILTKKAKHSLSKEYAYKSVTSFSSTPLYSYFSVSGKFGENTCKCERKLNRYHFYIQITDYCNNIEIWYISFSLLLSSIKDEQKSWRKCNYDTGYAYYIFDDINIVSPRDIPKNLNRANNFKKCLEEIEGKEENSLESITLIKDGFDTMNRDLQLLEMKEYIAFLKNLSDKKLK</sequence>
<proteinExistence type="predicted"/>
<dbReference type="HOGENOM" id="CLU_972187_0_0_9"/>
<dbReference type="AlphaFoldDB" id="B1IL28"/>